<protein>
    <submittedName>
        <fullName evidence="2">Uncharacterized protein</fullName>
    </submittedName>
</protein>
<reference evidence="2" key="1">
    <citation type="journal article" date="2023" name="Mol. Phylogenet. Evol.">
        <title>Genome-scale phylogeny and comparative genomics of the fungal order Sordariales.</title>
        <authorList>
            <person name="Hensen N."/>
            <person name="Bonometti L."/>
            <person name="Westerberg I."/>
            <person name="Brannstrom I.O."/>
            <person name="Guillou S."/>
            <person name="Cros-Aarteil S."/>
            <person name="Calhoun S."/>
            <person name="Haridas S."/>
            <person name="Kuo A."/>
            <person name="Mondo S."/>
            <person name="Pangilinan J."/>
            <person name="Riley R."/>
            <person name="LaButti K."/>
            <person name="Andreopoulos B."/>
            <person name="Lipzen A."/>
            <person name="Chen C."/>
            <person name="Yan M."/>
            <person name="Daum C."/>
            <person name="Ng V."/>
            <person name="Clum A."/>
            <person name="Steindorff A."/>
            <person name="Ohm R.A."/>
            <person name="Martin F."/>
            <person name="Silar P."/>
            <person name="Natvig D.O."/>
            <person name="Lalanne C."/>
            <person name="Gautier V."/>
            <person name="Ament-Velasquez S.L."/>
            <person name="Kruys A."/>
            <person name="Hutchinson M.I."/>
            <person name="Powell A.J."/>
            <person name="Barry K."/>
            <person name="Miller A.N."/>
            <person name="Grigoriev I.V."/>
            <person name="Debuchy R."/>
            <person name="Gladieux P."/>
            <person name="Hiltunen Thoren M."/>
            <person name="Johannesson H."/>
        </authorList>
    </citation>
    <scope>NUCLEOTIDE SEQUENCE</scope>
    <source>
        <strain evidence="2">PSN243</strain>
    </source>
</reference>
<accession>A0AAV9GWR7</accession>
<evidence type="ECO:0000256" key="1">
    <source>
        <dbReference type="SAM" id="MobiDB-lite"/>
    </source>
</evidence>
<keyword evidence="3" id="KW-1185">Reference proteome</keyword>
<proteinExistence type="predicted"/>
<feature type="region of interest" description="Disordered" evidence="1">
    <location>
        <begin position="192"/>
        <end position="223"/>
    </location>
</feature>
<feature type="compositionally biased region" description="Basic and acidic residues" evidence="1">
    <location>
        <begin position="214"/>
        <end position="223"/>
    </location>
</feature>
<name>A0AAV9GWR7_9PEZI</name>
<organism evidence="2 3">
    <name type="scientific">Podospora aff. communis PSN243</name>
    <dbReference type="NCBI Taxonomy" id="3040156"/>
    <lineage>
        <taxon>Eukaryota</taxon>
        <taxon>Fungi</taxon>
        <taxon>Dikarya</taxon>
        <taxon>Ascomycota</taxon>
        <taxon>Pezizomycotina</taxon>
        <taxon>Sordariomycetes</taxon>
        <taxon>Sordariomycetidae</taxon>
        <taxon>Sordariales</taxon>
        <taxon>Podosporaceae</taxon>
        <taxon>Podospora</taxon>
    </lineage>
</organism>
<dbReference type="Proteomes" id="UP001321760">
    <property type="component" value="Unassembled WGS sequence"/>
</dbReference>
<sequence length="223" mass="25515">MCIRRSSGHTCRTSGRLRSFPSKARFPSSRPQTSSERFRLSTRPVAYRLRHPTPASKRRAFGRRCRKFAAPIFYDVVPQTPYQSFPIPPWWPSFWVDASFRKCLPPATRSRSVPADGSECEWPGQRCLTPDVVFCSCLLLLSLMLLGVDPGGRGLRIAWCFGAVWLPPPMPDRPRGCEPVPRGPWTFDLGGAAPAALRRRRRMRRRGMRRSSSSKREREARRD</sequence>
<feature type="region of interest" description="Disordered" evidence="1">
    <location>
        <begin position="1"/>
        <end position="38"/>
    </location>
</feature>
<comment type="caution">
    <text evidence="2">The sequence shown here is derived from an EMBL/GenBank/DDBJ whole genome shotgun (WGS) entry which is preliminary data.</text>
</comment>
<evidence type="ECO:0000313" key="2">
    <source>
        <dbReference type="EMBL" id="KAK4453409.1"/>
    </source>
</evidence>
<evidence type="ECO:0000313" key="3">
    <source>
        <dbReference type="Proteomes" id="UP001321760"/>
    </source>
</evidence>
<reference evidence="2" key="2">
    <citation type="submission" date="2023-05" db="EMBL/GenBank/DDBJ databases">
        <authorList>
            <consortium name="Lawrence Berkeley National Laboratory"/>
            <person name="Steindorff A."/>
            <person name="Hensen N."/>
            <person name="Bonometti L."/>
            <person name="Westerberg I."/>
            <person name="Brannstrom I.O."/>
            <person name="Guillou S."/>
            <person name="Cros-Aarteil S."/>
            <person name="Calhoun S."/>
            <person name="Haridas S."/>
            <person name="Kuo A."/>
            <person name="Mondo S."/>
            <person name="Pangilinan J."/>
            <person name="Riley R."/>
            <person name="Labutti K."/>
            <person name="Andreopoulos B."/>
            <person name="Lipzen A."/>
            <person name="Chen C."/>
            <person name="Yanf M."/>
            <person name="Daum C."/>
            <person name="Ng V."/>
            <person name="Clum A."/>
            <person name="Ohm R."/>
            <person name="Martin F."/>
            <person name="Silar P."/>
            <person name="Natvig D."/>
            <person name="Lalanne C."/>
            <person name="Gautier V."/>
            <person name="Ament-Velasquez S.L."/>
            <person name="Kruys A."/>
            <person name="Hutchinson M.I."/>
            <person name="Powell A.J."/>
            <person name="Barry K."/>
            <person name="Miller A.N."/>
            <person name="Grigoriev I.V."/>
            <person name="Debuchy R."/>
            <person name="Gladieux P."/>
            <person name="Thoren M.H."/>
            <person name="Johannesson H."/>
        </authorList>
    </citation>
    <scope>NUCLEOTIDE SEQUENCE</scope>
    <source>
        <strain evidence="2">PSN243</strain>
    </source>
</reference>
<dbReference type="AlphaFoldDB" id="A0AAV9GWR7"/>
<dbReference type="EMBL" id="MU865920">
    <property type="protein sequence ID" value="KAK4453409.1"/>
    <property type="molecule type" value="Genomic_DNA"/>
</dbReference>
<feature type="compositionally biased region" description="Basic residues" evidence="1">
    <location>
        <begin position="197"/>
        <end position="213"/>
    </location>
</feature>
<gene>
    <name evidence="2" type="ORF">QBC34DRAFT_204952</name>
</gene>